<sequence>MKLRYIAALGIVIALTTATIMIAYSAPITVTAGQTQGIKETISVELCIVFIGFCTTQSVSARGIRLNGDPVSSVTVYYYCAGVEDLEASVQLLDDNGNQIASGSVVSIFPSPSSVTVPISPNPSPSSVAEVQASVTCKIVDIEPG</sequence>
<gene>
    <name evidence="1" type="ORF">EYH45_03110</name>
</gene>
<reference evidence="1" key="1">
    <citation type="journal article" date="2020" name="ISME J.">
        <title>Gammaproteobacteria mediating utilization of methyl-, sulfur- and petroleum organic compounds in deep ocean hydrothermal plumes.</title>
        <authorList>
            <person name="Zhou Z."/>
            <person name="Liu Y."/>
            <person name="Pan J."/>
            <person name="Cron B.R."/>
            <person name="Toner B.M."/>
            <person name="Anantharaman K."/>
            <person name="Breier J.A."/>
            <person name="Dick G.J."/>
            <person name="Li M."/>
        </authorList>
    </citation>
    <scope>NUCLEOTIDE SEQUENCE</scope>
    <source>
        <strain evidence="1">SZUA-1515</strain>
    </source>
</reference>
<comment type="caution">
    <text evidence="1">The sequence shown here is derived from an EMBL/GenBank/DDBJ whole genome shotgun (WGS) entry which is preliminary data.</text>
</comment>
<evidence type="ECO:0000313" key="1">
    <source>
        <dbReference type="EMBL" id="HIQ29533.1"/>
    </source>
</evidence>
<accession>A0A832ZVP4</accession>
<protein>
    <submittedName>
        <fullName evidence="1">Uncharacterized protein</fullName>
    </submittedName>
</protein>
<organism evidence="1 2">
    <name type="scientific">Caldiarchaeum subterraneum</name>
    <dbReference type="NCBI Taxonomy" id="311458"/>
    <lineage>
        <taxon>Archaea</taxon>
        <taxon>Nitrososphaerota</taxon>
        <taxon>Candidatus Caldarchaeales</taxon>
        <taxon>Candidatus Caldarchaeaceae</taxon>
        <taxon>Candidatus Caldarchaeum</taxon>
    </lineage>
</organism>
<dbReference type="AlphaFoldDB" id="A0A832ZVP4"/>
<proteinExistence type="predicted"/>
<evidence type="ECO:0000313" key="2">
    <source>
        <dbReference type="Proteomes" id="UP000608579"/>
    </source>
</evidence>
<dbReference type="Proteomes" id="UP000608579">
    <property type="component" value="Unassembled WGS sequence"/>
</dbReference>
<name>A0A832ZVP4_CALS0</name>
<dbReference type="EMBL" id="DQVM01000058">
    <property type="protein sequence ID" value="HIQ29533.1"/>
    <property type="molecule type" value="Genomic_DNA"/>
</dbReference>